<feature type="signal peptide" evidence="1">
    <location>
        <begin position="1"/>
        <end position="27"/>
    </location>
</feature>
<evidence type="ECO:0000256" key="1">
    <source>
        <dbReference type="SAM" id="SignalP"/>
    </source>
</evidence>
<organism evidence="2 3">
    <name type="scientific">Colletotrichum orbiculare (strain 104-T / ATCC 96160 / CBS 514.97 / LARS 414 / MAFF 240422)</name>
    <name type="common">Cucumber anthracnose fungus</name>
    <name type="synonym">Colletotrichum lagenarium</name>
    <dbReference type="NCBI Taxonomy" id="1213857"/>
    <lineage>
        <taxon>Eukaryota</taxon>
        <taxon>Fungi</taxon>
        <taxon>Dikarya</taxon>
        <taxon>Ascomycota</taxon>
        <taxon>Pezizomycotina</taxon>
        <taxon>Sordariomycetes</taxon>
        <taxon>Hypocreomycetidae</taxon>
        <taxon>Glomerellales</taxon>
        <taxon>Glomerellaceae</taxon>
        <taxon>Colletotrichum</taxon>
        <taxon>Colletotrichum orbiculare species complex</taxon>
    </lineage>
</organism>
<proteinExistence type="predicted"/>
<dbReference type="Proteomes" id="UP000014480">
    <property type="component" value="Unassembled WGS sequence"/>
</dbReference>
<reference evidence="3" key="2">
    <citation type="journal article" date="2019" name="Mol. Plant Microbe Interact.">
        <title>Genome sequence resources for four phytopathogenic fungi from the Colletotrichum orbiculare species complex.</title>
        <authorList>
            <person name="Gan P."/>
            <person name="Tsushima A."/>
            <person name="Narusaka M."/>
            <person name="Narusaka Y."/>
            <person name="Takano Y."/>
            <person name="Kubo Y."/>
            <person name="Shirasu K."/>
        </authorList>
    </citation>
    <scope>GENOME REANNOTATION</scope>
    <source>
        <strain evidence="3">104-T / ATCC 96160 / CBS 514.97 / LARS 414 / MAFF 240422</strain>
    </source>
</reference>
<dbReference type="AlphaFoldDB" id="A0A484FIR7"/>
<name>A0A484FIR7_COLOR</name>
<keyword evidence="1" id="KW-0732">Signal</keyword>
<dbReference type="EMBL" id="AMCV02000028">
    <property type="protein sequence ID" value="TDZ17626.1"/>
    <property type="molecule type" value="Genomic_DNA"/>
</dbReference>
<keyword evidence="3" id="KW-1185">Reference proteome</keyword>
<accession>A0A484FIR7</accession>
<protein>
    <submittedName>
        <fullName evidence="2">Uncharacterized protein</fullName>
    </submittedName>
</protein>
<sequence>MPALGGRGTLPPLRSSLLRLLYVLVRGSAVLPETLLHEDLDQDGTFILSRAWGTWGDPSRELTAAKQRDDALRNLAMMSTERKRGKGLVTFSSVYTSPERTPFEDTFEETKAGFMLLRFVEPHHAYSHASRKPGGHVVISSS</sequence>
<feature type="chain" id="PRO_5019764417" evidence="1">
    <location>
        <begin position="28"/>
        <end position="142"/>
    </location>
</feature>
<gene>
    <name evidence="2" type="ORF">Cob_v009555</name>
</gene>
<evidence type="ECO:0000313" key="2">
    <source>
        <dbReference type="EMBL" id="TDZ17626.1"/>
    </source>
</evidence>
<evidence type="ECO:0000313" key="3">
    <source>
        <dbReference type="Proteomes" id="UP000014480"/>
    </source>
</evidence>
<comment type="caution">
    <text evidence="2">The sequence shown here is derived from an EMBL/GenBank/DDBJ whole genome shotgun (WGS) entry which is preliminary data.</text>
</comment>
<reference evidence="3" key="1">
    <citation type="journal article" date="2013" name="New Phytol.">
        <title>Comparative genomic and transcriptomic analyses reveal the hemibiotrophic stage shift of Colletotrichum fungi.</title>
        <authorList>
            <person name="Gan P."/>
            <person name="Ikeda K."/>
            <person name="Irieda H."/>
            <person name="Narusaka M."/>
            <person name="O'Connell R.J."/>
            <person name="Narusaka Y."/>
            <person name="Takano Y."/>
            <person name="Kubo Y."/>
            <person name="Shirasu K."/>
        </authorList>
    </citation>
    <scope>NUCLEOTIDE SEQUENCE [LARGE SCALE GENOMIC DNA]</scope>
    <source>
        <strain evidence="3">104-T / ATCC 96160 / CBS 514.97 / LARS 414 / MAFF 240422</strain>
    </source>
</reference>